<comment type="caution">
    <text evidence="1">The sequence shown here is derived from an EMBL/GenBank/DDBJ whole genome shotgun (WGS) entry which is preliminary data.</text>
</comment>
<dbReference type="AlphaFoldDB" id="A0A0J6S074"/>
<dbReference type="Pfam" id="PF07366">
    <property type="entry name" value="SnoaL"/>
    <property type="match status" value="1"/>
</dbReference>
<name>A0A0J6S074_9HYPH</name>
<gene>
    <name evidence="1" type="ORF">VP06_27335</name>
</gene>
<dbReference type="InterPro" id="IPR009959">
    <property type="entry name" value="Cyclase_SnoaL-like"/>
</dbReference>
<protein>
    <submittedName>
        <fullName evidence="1">Ketosteroid isomerase</fullName>
    </submittedName>
</protein>
<dbReference type="OrthoDB" id="129343at2"/>
<dbReference type="GO" id="GO:0016853">
    <property type="term" value="F:isomerase activity"/>
    <property type="evidence" value="ECO:0007669"/>
    <property type="project" value="UniProtKB-KW"/>
</dbReference>
<dbReference type="EMBL" id="LABX01000244">
    <property type="protein sequence ID" value="KMO28525.1"/>
    <property type="molecule type" value="Genomic_DNA"/>
</dbReference>
<sequence>MPNNEEIIRELYAFAEAKSKDTEKFVSLFAEDGYFYDVPGGQKYHGKDIGLPVDVMASAFPDMHRELYTFYVKDDVVIVELALQGTHKGDFPMAGGVLAPTGRRMDAPCCDVFHIKDGKVKSFHCYNLPSVILQQLGVLGNLEAALER</sequence>
<reference evidence="1 2" key="1">
    <citation type="submission" date="2015-03" db="EMBL/GenBank/DDBJ databases">
        <title>Genome sequencing of Methylobacterium aquaticum DSM16371 type strain.</title>
        <authorList>
            <person name="Chaudhry V."/>
            <person name="Patil P.B."/>
        </authorList>
    </citation>
    <scope>NUCLEOTIDE SEQUENCE [LARGE SCALE GENOMIC DNA]</scope>
    <source>
        <strain evidence="1 2">DSM 16371</strain>
    </source>
</reference>
<organism evidence="1 2">
    <name type="scientific">Methylobacterium aquaticum</name>
    <dbReference type="NCBI Taxonomy" id="270351"/>
    <lineage>
        <taxon>Bacteria</taxon>
        <taxon>Pseudomonadati</taxon>
        <taxon>Pseudomonadota</taxon>
        <taxon>Alphaproteobacteria</taxon>
        <taxon>Hyphomicrobiales</taxon>
        <taxon>Methylobacteriaceae</taxon>
        <taxon>Methylobacterium</taxon>
    </lineage>
</organism>
<evidence type="ECO:0000313" key="1">
    <source>
        <dbReference type="EMBL" id="KMO28525.1"/>
    </source>
</evidence>
<dbReference type="GO" id="GO:0030638">
    <property type="term" value="P:polyketide metabolic process"/>
    <property type="evidence" value="ECO:0007669"/>
    <property type="project" value="InterPro"/>
</dbReference>
<dbReference type="PATRIC" id="fig|270351.6.peg.3656"/>
<keyword evidence="1" id="KW-0413">Isomerase</keyword>
<dbReference type="SUPFAM" id="SSF54427">
    <property type="entry name" value="NTF2-like"/>
    <property type="match status" value="1"/>
</dbReference>
<evidence type="ECO:0000313" key="2">
    <source>
        <dbReference type="Proteomes" id="UP000035929"/>
    </source>
</evidence>
<proteinExistence type="predicted"/>
<dbReference type="InterPro" id="IPR032710">
    <property type="entry name" value="NTF2-like_dom_sf"/>
</dbReference>
<accession>A0A0J6S074</accession>
<dbReference type="Gene3D" id="3.10.450.50">
    <property type="match status" value="1"/>
</dbReference>
<dbReference type="Proteomes" id="UP000035929">
    <property type="component" value="Unassembled WGS sequence"/>
</dbReference>